<dbReference type="Gene3D" id="2.60.120.1350">
    <property type="entry name" value="Protein of unknown function DUF4465"/>
    <property type="match status" value="1"/>
</dbReference>
<evidence type="ECO:0008006" key="2">
    <source>
        <dbReference type="Google" id="ProtNLM"/>
    </source>
</evidence>
<organism evidence="1">
    <name type="scientific">termite gut metagenome</name>
    <dbReference type="NCBI Taxonomy" id="433724"/>
    <lineage>
        <taxon>unclassified sequences</taxon>
        <taxon>metagenomes</taxon>
        <taxon>organismal metagenomes</taxon>
    </lineage>
</organism>
<comment type="caution">
    <text evidence="1">The sequence shown here is derived from an EMBL/GenBank/DDBJ whole genome shotgun (WGS) entry which is preliminary data.</text>
</comment>
<dbReference type="EMBL" id="SNRY01005915">
    <property type="protein sequence ID" value="KAA6313793.1"/>
    <property type="molecule type" value="Genomic_DNA"/>
</dbReference>
<dbReference type="InterPro" id="IPR027828">
    <property type="entry name" value="DUF4465"/>
</dbReference>
<proteinExistence type="predicted"/>
<dbReference type="PROSITE" id="PS51257">
    <property type="entry name" value="PROKAR_LIPOPROTEIN"/>
    <property type="match status" value="1"/>
</dbReference>
<name>A0A5J4PZS9_9ZZZZ</name>
<evidence type="ECO:0000313" key="1">
    <source>
        <dbReference type="EMBL" id="KAA6313793.1"/>
    </source>
</evidence>
<accession>A0A5J4PZS9</accession>
<dbReference type="Pfam" id="PF14717">
    <property type="entry name" value="DUF4465"/>
    <property type="match status" value="1"/>
</dbReference>
<gene>
    <name evidence="1" type="ORF">EZS27_035490</name>
</gene>
<sequence length="253" mass="29009">MKKLHLLWVFVSVFIFYGCQKDDEKAIIVINFEGMLDGPEQEFIADDANLVNGWLYITTFMDPSKVLKFEHYHSYHPYTNDYLFNGFTFTNKTDITKSGILNVTGKGHSGSIYLSVYPDEWNPSRIENLKTDKYKFAGMWVTNSTVAYLAMKDGDDGFDPPLVKGPFTVGDYFILATIGYDDDNKSIGNVNFYLADFLRSEKSYIVDTWVWMDLTPLASAKYIEFEMSSTDNNNGYMNTPSYFCIDDITLVEN</sequence>
<protein>
    <recommendedName>
        <fullName evidence="2">DUF4465 domain-containing protein</fullName>
    </recommendedName>
</protein>
<reference evidence="1" key="1">
    <citation type="submission" date="2019-03" db="EMBL/GenBank/DDBJ databases">
        <title>Single cell metagenomics reveals metabolic interactions within the superorganism composed of flagellate Streblomastix strix and complex community of Bacteroidetes bacteria on its surface.</title>
        <authorList>
            <person name="Treitli S.C."/>
            <person name="Kolisko M."/>
            <person name="Husnik F."/>
            <person name="Keeling P."/>
            <person name="Hampl V."/>
        </authorList>
    </citation>
    <scope>NUCLEOTIDE SEQUENCE</scope>
    <source>
        <strain evidence="1">STM</strain>
    </source>
</reference>
<dbReference type="AlphaFoldDB" id="A0A5J4PZS9"/>